<protein>
    <submittedName>
        <fullName evidence="1">PIG-L deacetylase family protein</fullName>
        <ecNumber evidence="1">3.5.1.-</ecNumber>
    </submittedName>
</protein>
<dbReference type="GO" id="GO:0016787">
    <property type="term" value="F:hydrolase activity"/>
    <property type="evidence" value="ECO:0007669"/>
    <property type="project" value="UniProtKB-KW"/>
</dbReference>
<name>A0ABW0I247_9BACL</name>
<accession>A0ABW0I247</accession>
<keyword evidence="2" id="KW-1185">Reference proteome</keyword>
<dbReference type="EC" id="3.5.1.-" evidence="1"/>
<dbReference type="Pfam" id="PF02585">
    <property type="entry name" value="PIG-L"/>
    <property type="match status" value="1"/>
</dbReference>
<dbReference type="Gene3D" id="3.40.50.10320">
    <property type="entry name" value="LmbE-like"/>
    <property type="match status" value="1"/>
</dbReference>
<evidence type="ECO:0000313" key="1">
    <source>
        <dbReference type="EMBL" id="MFC5407394.1"/>
    </source>
</evidence>
<dbReference type="SUPFAM" id="SSF102588">
    <property type="entry name" value="LmbE-like"/>
    <property type="match status" value="1"/>
</dbReference>
<proteinExistence type="predicted"/>
<keyword evidence="1" id="KW-0378">Hydrolase</keyword>
<organism evidence="1 2">
    <name type="scientific">Cohnella soli</name>
    <dbReference type="NCBI Taxonomy" id="425005"/>
    <lineage>
        <taxon>Bacteria</taxon>
        <taxon>Bacillati</taxon>
        <taxon>Bacillota</taxon>
        <taxon>Bacilli</taxon>
        <taxon>Bacillales</taxon>
        <taxon>Paenibacillaceae</taxon>
        <taxon>Cohnella</taxon>
    </lineage>
</organism>
<reference evidence="2" key="1">
    <citation type="journal article" date="2019" name="Int. J. Syst. Evol. Microbiol.">
        <title>The Global Catalogue of Microorganisms (GCM) 10K type strain sequencing project: providing services to taxonomists for standard genome sequencing and annotation.</title>
        <authorList>
            <consortium name="The Broad Institute Genomics Platform"/>
            <consortium name="The Broad Institute Genome Sequencing Center for Infectious Disease"/>
            <person name="Wu L."/>
            <person name="Ma J."/>
        </authorList>
    </citation>
    <scope>NUCLEOTIDE SEQUENCE [LARGE SCALE GENOMIC DNA]</scope>
    <source>
        <strain evidence="2">CGMCC 1.18575</strain>
    </source>
</reference>
<dbReference type="InterPro" id="IPR003737">
    <property type="entry name" value="GlcNAc_PI_deacetylase-related"/>
</dbReference>
<dbReference type="RefSeq" id="WP_378140017.1">
    <property type="nucleotide sequence ID" value="NZ_JBHSMI010000067.1"/>
</dbReference>
<dbReference type="InterPro" id="IPR024078">
    <property type="entry name" value="LmbE-like_dom_sf"/>
</dbReference>
<gene>
    <name evidence="1" type="ORF">ACFPOF_32085</name>
</gene>
<comment type="caution">
    <text evidence="1">The sequence shown here is derived from an EMBL/GenBank/DDBJ whole genome shotgun (WGS) entry which is preliminary data.</text>
</comment>
<evidence type="ECO:0000313" key="2">
    <source>
        <dbReference type="Proteomes" id="UP001596113"/>
    </source>
</evidence>
<dbReference type="Proteomes" id="UP001596113">
    <property type="component" value="Unassembled WGS sequence"/>
</dbReference>
<sequence>MGKTINVIVIFAHPDEGEKYAGGLSAMFAELGHRVKFLSLTNGDGGHYRLSGQDLIERRAGEAIEAKNRLGLAEYEILDCPDGALMPTLELRYEIIKQIREWKADIVITFHPEGGAHADNRYAGLAVSDAAPFVARVPNVVPEVECLDKAPIFLLMPDYSMKKRYKADVVVGIDAVLEKKLLGCDAHYSQFFEYQPWSKGLTVQELSDWQERREILMKDISEFIHVADEMKPALEKYYGKERANEFQYAEPFELAKYNSDGAESRVRALFPMFEHRGGVESQ</sequence>
<dbReference type="EMBL" id="JBHSMI010000067">
    <property type="protein sequence ID" value="MFC5407394.1"/>
    <property type="molecule type" value="Genomic_DNA"/>
</dbReference>